<dbReference type="RefSeq" id="WP_009492059.1">
    <property type="nucleotide sequence ID" value="NZ_CP141049.1"/>
</dbReference>
<evidence type="ECO:0000256" key="17">
    <source>
        <dbReference type="ARBA" id="ARBA00023211"/>
    </source>
</evidence>
<evidence type="ECO:0000256" key="18">
    <source>
        <dbReference type="ARBA" id="ARBA00023268"/>
    </source>
</evidence>
<dbReference type="eggNOG" id="COG1793">
    <property type="taxonomic scope" value="Bacteria"/>
</dbReference>
<comment type="cofactor">
    <cofactor evidence="1">
        <name>Mn(2+)</name>
        <dbReference type="ChEBI" id="CHEBI:29035"/>
    </cofactor>
</comment>
<evidence type="ECO:0000313" key="24">
    <source>
        <dbReference type="Proteomes" id="UP000003947"/>
    </source>
</evidence>
<dbReference type="PATRIC" id="fig|864069.3.peg.3034"/>
<dbReference type="EMBL" id="JH660645">
    <property type="protein sequence ID" value="EIM26258.1"/>
    <property type="molecule type" value="Genomic_DNA"/>
</dbReference>
<dbReference type="InterPro" id="IPR012309">
    <property type="entry name" value="DNA_ligase_ATP-dep_C"/>
</dbReference>
<keyword evidence="5" id="KW-0548">Nucleotidyltransferase</keyword>
<dbReference type="HOGENOM" id="CLU_008325_0_1_5"/>
<dbReference type="SUPFAM" id="SSF50249">
    <property type="entry name" value="Nucleic acid-binding proteins"/>
    <property type="match status" value="1"/>
</dbReference>
<keyword evidence="7" id="KW-0479">Metal-binding</keyword>
<dbReference type="NCBIfam" id="TIGR02778">
    <property type="entry name" value="ligD_pol"/>
    <property type="match status" value="1"/>
</dbReference>
<dbReference type="InterPro" id="IPR012340">
    <property type="entry name" value="NA-bd_OB-fold"/>
</dbReference>
<dbReference type="GO" id="GO:0046872">
    <property type="term" value="F:metal ion binding"/>
    <property type="evidence" value="ECO:0007669"/>
    <property type="project" value="UniProtKB-KW"/>
</dbReference>
<keyword evidence="18" id="KW-0511">Multifunctional enzyme</keyword>
<keyword evidence="3 23" id="KW-0436">Ligase</keyword>
<dbReference type="CDD" id="cd04862">
    <property type="entry name" value="PaeLigD_Pol_like"/>
    <property type="match status" value="1"/>
</dbReference>
<dbReference type="NCBIfam" id="TIGR02779">
    <property type="entry name" value="NHEJ_ligase_lig"/>
    <property type="match status" value="1"/>
</dbReference>
<dbReference type="GO" id="GO:0003887">
    <property type="term" value="F:DNA-directed DNA polymerase activity"/>
    <property type="evidence" value="ECO:0007669"/>
    <property type="project" value="UniProtKB-KW"/>
</dbReference>
<dbReference type="SUPFAM" id="SSF56091">
    <property type="entry name" value="DNA ligase/mRNA capping enzyme, catalytic domain"/>
    <property type="match status" value="1"/>
</dbReference>
<evidence type="ECO:0000256" key="6">
    <source>
        <dbReference type="ARBA" id="ARBA00022722"/>
    </source>
</evidence>
<dbReference type="Pfam" id="PF13298">
    <property type="entry name" value="LigD_N"/>
    <property type="match status" value="1"/>
</dbReference>
<dbReference type="PROSITE" id="PS50160">
    <property type="entry name" value="DNA_LIGASE_A3"/>
    <property type="match status" value="1"/>
</dbReference>
<dbReference type="GO" id="GO:0006281">
    <property type="term" value="P:DNA repair"/>
    <property type="evidence" value="ECO:0007669"/>
    <property type="project" value="UniProtKB-KW"/>
</dbReference>
<evidence type="ECO:0000313" key="23">
    <source>
        <dbReference type="EMBL" id="EIM26258.1"/>
    </source>
</evidence>
<keyword evidence="17" id="KW-0464">Manganese</keyword>
<dbReference type="InterPro" id="IPR014144">
    <property type="entry name" value="LigD_PE_domain"/>
</dbReference>
<feature type="region of interest" description="Disordered" evidence="21">
    <location>
        <begin position="1"/>
        <end position="27"/>
    </location>
</feature>
<dbReference type="InterPro" id="IPR052171">
    <property type="entry name" value="NHEJ_LigD"/>
</dbReference>
<keyword evidence="14" id="KW-0238">DNA-binding</keyword>
<dbReference type="NCBIfam" id="TIGR02777">
    <property type="entry name" value="LigD_PE_dom"/>
    <property type="match status" value="1"/>
</dbReference>
<dbReference type="GO" id="GO:0004527">
    <property type="term" value="F:exonuclease activity"/>
    <property type="evidence" value="ECO:0007669"/>
    <property type="project" value="UniProtKB-KW"/>
</dbReference>
<keyword evidence="10" id="KW-0378">Hydrolase</keyword>
<evidence type="ECO:0000256" key="11">
    <source>
        <dbReference type="ARBA" id="ARBA00022839"/>
    </source>
</evidence>
<dbReference type="GO" id="GO:0006310">
    <property type="term" value="P:DNA recombination"/>
    <property type="evidence" value="ECO:0007669"/>
    <property type="project" value="UniProtKB-KW"/>
</dbReference>
<protein>
    <recommendedName>
        <fullName evidence="2">DNA ligase (ATP)</fullName>
        <ecNumber evidence="2">6.5.1.1</ecNumber>
    </recommendedName>
    <alternativeName>
        <fullName evidence="19">NHEJ DNA polymerase</fullName>
    </alternativeName>
</protein>
<evidence type="ECO:0000256" key="21">
    <source>
        <dbReference type="SAM" id="MobiDB-lite"/>
    </source>
</evidence>
<dbReference type="Pfam" id="PF04679">
    <property type="entry name" value="DNA_ligase_A_C"/>
    <property type="match status" value="1"/>
</dbReference>
<keyword evidence="13" id="KW-0239">DNA-directed DNA polymerase</keyword>
<evidence type="ECO:0000256" key="14">
    <source>
        <dbReference type="ARBA" id="ARBA00023125"/>
    </source>
</evidence>
<organism evidence="23 24">
    <name type="scientific">Microvirga lotononidis</name>
    <dbReference type="NCBI Taxonomy" id="864069"/>
    <lineage>
        <taxon>Bacteria</taxon>
        <taxon>Pseudomonadati</taxon>
        <taxon>Pseudomonadota</taxon>
        <taxon>Alphaproteobacteria</taxon>
        <taxon>Hyphomicrobiales</taxon>
        <taxon>Methylobacteriaceae</taxon>
        <taxon>Microvirga</taxon>
    </lineage>
</organism>
<dbReference type="eggNOG" id="COG3285">
    <property type="taxonomic scope" value="Bacteria"/>
</dbReference>
<feature type="domain" description="ATP-dependent DNA ligase family profile" evidence="22">
    <location>
        <begin position="352"/>
        <end position="478"/>
    </location>
</feature>
<evidence type="ECO:0000259" key="22">
    <source>
        <dbReference type="PROSITE" id="PS50160"/>
    </source>
</evidence>
<name>I4YQL6_9HYPH</name>
<evidence type="ECO:0000256" key="1">
    <source>
        <dbReference type="ARBA" id="ARBA00001936"/>
    </source>
</evidence>
<dbReference type="InterPro" id="IPR014146">
    <property type="entry name" value="LigD_ligase_dom"/>
</dbReference>
<dbReference type="AlphaFoldDB" id="I4YQL6"/>
<proteinExistence type="predicted"/>
<gene>
    <name evidence="23" type="ORF">MicloDRAFT_00028070</name>
</gene>
<dbReference type="Proteomes" id="UP000003947">
    <property type="component" value="Unassembled WGS sequence"/>
</dbReference>
<evidence type="ECO:0000256" key="5">
    <source>
        <dbReference type="ARBA" id="ARBA00022695"/>
    </source>
</evidence>
<keyword evidence="6" id="KW-0540">Nuclease</keyword>
<keyword evidence="12" id="KW-0067">ATP-binding</keyword>
<evidence type="ECO:0000256" key="20">
    <source>
        <dbReference type="ARBA" id="ARBA00034003"/>
    </source>
</evidence>
<dbReference type="NCBIfam" id="TIGR02776">
    <property type="entry name" value="NHEJ_ligase_prk"/>
    <property type="match status" value="1"/>
</dbReference>
<dbReference type="EC" id="6.5.1.1" evidence="2"/>
<dbReference type="Pfam" id="PF01068">
    <property type="entry name" value="DNA_ligase_A_M"/>
    <property type="match status" value="1"/>
</dbReference>
<dbReference type="InterPro" id="IPR014145">
    <property type="entry name" value="LigD_pol_dom"/>
</dbReference>
<dbReference type="OrthoDB" id="9802472at2"/>
<dbReference type="STRING" id="864069.MicloDRAFT_00028070"/>
<evidence type="ECO:0000256" key="2">
    <source>
        <dbReference type="ARBA" id="ARBA00012727"/>
    </source>
</evidence>
<dbReference type="GO" id="GO:0003677">
    <property type="term" value="F:DNA binding"/>
    <property type="evidence" value="ECO:0007669"/>
    <property type="project" value="UniProtKB-KW"/>
</dbReference>
<keyword evidence="11" id="KW-0269">Exonuclease</keyword>
<dbReference type="InterPro" id="IPR033651">
    <property type="entry name" value="PaeLigD_Pol-like"/>
</dbReference>
<evidence type="ECO:0000256" key="4">
    <source>
        <dbReference type="ARBA" id="ARBA00022679"/>
    </source>
</evidence>
<feature type="compositionally biased region" description="Basic residues" evidence="21">
    <location>
        <begin position="8"/>
        <end position="21"/>
    </location>
</feature>
<keyword evidence="4" id="KW-0808">Transferase</keyword>
<evidence type="ECO:0000256" key="7">
    <source>
        <dbReference type="ARBA" id="ARBA00022723"/>
    </source>
</evidence>
<dbReference type="NCBIfam" id="NF004628">
    <property type="entry name" value="PRK05972.1"/>
    <property type="match status" value="1"/>
</dbReference>
<dbReference type="CDD" id="cd07906">
    <property type="entry name" value="Adenylation_DNA_ligase_LigD_LigC"/>
    <property type="match status" value="1"/>
</dbReference>
<keyword evidence="16" id="KW-0234">DNA repair</keyword>
<dbReference type="Pfam" id="PF21686">
    <property type="entry name" value="LigD_Prim-Pol"/>
    <property type="match status" value="1"/>
</dbReference>
<dbReference type="Gene3D" id="3.90.920.10">
    <property type="entry name" value="DNA primase, PRIM domain"/>
    <property type="match status" value="1"/>
</dbReference>
<dbReference type="GO" id="GO:0003910">
    <property type="term" value="F:DNA ligase (ATP) activity"/>
    <property type="evidence" value="ECO:0007669"/>
    <property type="project" value="UniProtKB-EC"/>
</dbReference>
<accession>I4YQL6</accession>
<dbReference type="InterPro" id="IPR012310">
    <property type="entry name" value="DNA_ligase_ATP-dep_cent"/>
</dbReference>
<comment type="catalytic activity">
    <reaction evidence="20">
        <text>ATP + (deoxyribonucleotide)n-3'-hydroxyl + 5'-phospho-(deoxyribonucleotide)m = (deoxyribonucleotide)n+m + AMP + diphosphate.</text>
        <dbReference type="EC" id="6.5.1.1"/>
    </reaction>
</comment>
<dbReference type="Gene3D" id="3.30.1490.70">
    <property type="match status" value="1"/>
</dbReference>
<keyword evidence="24" id="KW-1185">Reference proteome</keyword>
<keyword evidence="9" id="KW-0227">DNA damage</keyword>
<evidence type="ECO:0000256" key="15">
    <source>
        <dbReference type="ARBA" id="ARBA00023172"/>
    </source>
</evidence>
<sequence length="859" mass="94655" precursor="true">MVAVPPRLKTRKAPSRSRATTKRASGSLATYRAKRDFSITSEPKAARAKSQGNRFVVQKHDARRLHYDLRLELDGVLKSWAVTRGPSLVPGERRLSVHTEDHPLKYIDFEGVIPAGQYGGGTMIVWDQGRWIPEGDPHADYARGRLTFTLEGDRLKGKWHLVRTRGKPGEKNEQWLLLKSDDEAARTSEDPDILAQETTSLKSGRSIEELAAQGAIRVDHAAREKVARSKPQKSRRPLKVKGAKKGILPAFVEPALAQLVESAPRGGTWLHEIKLDGYRMQARIDAGQVQLLTRKGLDWTAKFKPIANALKELKIPSALLDGEIVVEDEAGVASFSALQQELKGGKGERFVYYVFDLLYLDGEDLRKATLADRKAVLRLLLDDLPQGGAIRFSEHLEEDGATLVRHACRMGLEGIISKRADQPYRSGRGDDWVKSKCTQRQELVIAGYLPSSASKKAVGSLVMGVYEAGKLIPVGRVGTGFTSEVAGALYKTLTSIEIKASPFAKKLPATASRGVKWVNPELVAEVEFRGWTHDGMIRQGSFQGLREDKDPRDVVRETTVQGSRDTSPGAAILEKAHLTHPDRVLWEDEGITKLGLAEFYTEISDWILPHIVNRPLSLLRCPGGSQKECFFQKHAWAGLDEDLIQRVRVGEDEAVAIQDLSGLFALVQAGVLEIHPWGSTLKNPEKPDRLVFDLDPGEGVSWDGVVQGAIDVRDHLQGISLESFVKTSGGKGLHVVVPLRPKASWEEAKEFADSVAAAMTKASPALYTDTMAKRARTGRIFIDYLRNGRGATAVAPYSTRARAGAPVSTPVTWEELSTIRSGNQYRISNLAARLLHLQDDPWGEFGNIDQVIPKSGTRS</sequence>
<keyword evidence="15" id="KW-0233">DNA recombination</keyword>
<reference evidence="23 24" key="1">
    <citation type="submission" date="2012-02" db="EMBL/GenBank/DDBJ databases">
        <title>Improved High-Quality Draft sequence of Microvirga sp. WSM3557.</title>
        <authorList>
            <consortium name="US DOE Joint Genome Institute"/>
            <person name="Lucas S."/>
            <person name="Han J."/>
            <person name="Lapidus A."/>
            <person name="Cheng J.-F."/>
            <person name="Goodwin L."/>
            <person name="Pitluck S."/>
            <person name="Peters L."/>
            <person name="Zhang X."/>
            <person name="Detter J.C."/>
            <person name="Han C."/>
            <person name="Tapia R."/>
            <person name="Land M."/>
            <person name="Hauser L."/>
            <person name="Kyrpides N."/>
            <person name="Ivanova N."/>
            <person name="Pagani I."/>
            <person name="Brau L."/>
            <person name="Yates R."/>
            <person name="O'Hara G."/>
            <person name="Rui T."/>
            <person name="Howieson J."/>
            <person name="Reeve W."/>
            <person name="Woyke T."/>
        </authorList>
    </citation>
    <scope>NUCLEOTIDE SEQUENCE [LARGE SCALE GENOMIC DNA]</scope>
    <source>
        <strain evidence="23 24">WSM3557</strain>
    </source>
</reference>
<dbReference type="PANTHER" id="PTHR42705:SF2">
    <property type="entry name" value="BIFUNCTIONAL NON-HOMOLOGOUS END JOINING PROTEIN LIGD"/>
    <property type="match status" value="1"/>
</dbReference>
<evidence type="ECO:0000256" key="8">
    <source>
        <dbReference type="ARBA" id="ARBA00022741"/>
    </source>
</evidence>
<dbReference type="Gene3D" id="2.40.50.140">
    <property type="entry name" value="Nucleic acid-binding proteins"/>
    <property type="match status" value="1"/>
</dbReference>
<evidence type="ECO:0000256" key="10">
    <source>
        <dbReference type="ARBA" id="ARBA00022801"/>
    </source>
</evidence>
<evidence type="ECO:0000256" key="13">
    <source>
        <dbReference type="ARBA" id="ARBA00022932"/>
    </source>
</evidence>
<evidence type="ECO:0000256" key="19">
    <source>
        <dbReference type="ARBA" id="ARBA00029943"/>
    </source>
</evidence>
<evidence type="ECO:0000256" key="3">
    <source>
        <dbReference type="ARBA" id="ARBA00022598"/>
    </source>
</evidence>
<dbReference type="GO" id="GO:0005524">
    <property type="term" value="F:ATP binding"/>
    <property type="evidence" value="ECO:0007669"/>
    <property type="project" value="UniProtKB-KW"/>
</dbReference>
<evidence type="ECO:0000256" key="12">
    <source>
        <dbReference type="ARBA" id="ARBA00022840"/>
    </source>
</evidence>
<dbReference type="InterPro" id="IPR014143">
    <property type="entry name" value="NHEJ_ligase_prk"/>
</dbReference>
<keyword evidence="8" id="KW-0547">Nucleotide-binding</keyword>
<evidence type="ECO:0000256" key="16">
    <source>
        <dbReference type="ARBA" id="ARBA00023204"/>
    </source>
</evidence>
<evidence type="ECO:0000256" key="9">
    <source>
        <dbReference type="ARBA" id="ARBA00022763"/>
    </source>
</evidence>
<dbReference type="Gene3D" id="3.30.470.30">
    <property type="entry name" value="DNA ligase/mRNA capping enzyme"/>
    <property type="match status" value="1"/>
</dbReference>
<dbReference type="PANTHER" id="PTHR42705">
    <property type="entry name" value="BIFUNCTIONAL NON-HOMOLOGOUS END JOINING PROTEIN LIGD"/>
    <property type="match status" value="1"/>
</dbReference>
<dbReference type="CDD" id="cd07971">
    <property type="entry name" value="OBF_DNA_ligase_LigD"/>
    <property type="match status" value="1"/>
</dbReference>